<proteinExistence type="predicted"/>
<evidence type="ECO:0000256" key="1">
    <source>
        <dbReference type="ARBA" id="ARBA00004651"/>
    </source>
</evidence>
<evidence type="ECO:0000256" key="8">
    <source>
        <dbReference type="SAM" id="Phobius"/>
    </source>
</evidence>
<dbReference type="SUPFAM" id="SSF49879">
    <property type="entry name" value="SMAD/FHA domain"/>
    <property type="match status" value="1"/>
</dbReference>
<evidence type="ECO:0000256" key="3">
    <source>
        <dbReference type="ARBA" id="ARBA00022553"/>
    </source>
</evidence>
<dbReference type="InterPro" id="IPR010432">
    <property type="entry name" value="RDD"/>
</dbReference>
<evidence type="ECO:0000256" key="6">
    <source>
        <dbReference type="ARBA" id="ARBA00023136"/>
    </source>
</evidence>
<evidence type="ECO:0000259" key="9">
    <source>
        <dbReference type="PROSITE" id="PS50006"/>
    </source>
</evidence>
<gene>
    <name evidence="10" type="ORF">J2X26_003614</name>
</gene>
<accession>A0ABU0EJ24</accession>
<evidence type="ECO:0000256" key="7">
    <source>
        <dbReference type="SAM" id="MobiDB-lite"/>
    </source>
</evidence>
<comment type="caution">
    <text evidence="10">The sequence shown here is derived from an EMBL/GenBank/DDBJ whole genome shotgun (WGS) entry which is preliminary data.</text>
</comment>
<feature type="transmembrane region" description="Helical" evidence="8">
    <location>
        <begin position="71"/>
        <end position="89"/>
    </location>
</feature>
<comment type="subcellular location">
    <subcellularLocation>
        <location evidence="1">Cell membrane</location>
        <topology evidence="1">Multi-pass membrane protein</topology>
    </subcellularLocation>
</comment>
<keyword evidence="5 8" id="KW-1133">Transmembrane helix</keyword>
<name>A0ABU0EJ24_9CELL</name>
<dbReference type="PANTHER" id="PTHR36115">
    <property type="entry name" value="PROLINE-RICH ANTIGEN HOMOLOG-RELATED"/>
    <property type="match status" value="1"/>
</dbReference>
<dbReference type="Gene3D" id="2.60.200.20">
    <property type="match status" value="1"/>
</dbReference>
<dbReference type="PROSITE" id="PS50006">
    <property type="entry name" value="FHA_DOMAIN"/>
    <property type="match status" value="1"/>
</dbReference>
<dbReference type="Pfam" id="PF00498">
    <property type="entry name" value="FHA"/>
    <property type="match status" value="1"/>
</dbReference>
<dbReference type="InterPro" id="IPR051791">
    <property type="entry name" value="Pra-immunoreactive"/>
</dbReference>
<dbReference type="InterPro" id="IPR008984">
    <property type="entry name" value="SMAD_FHA_dom_sf"/>
</dbReference>
<dbReference type="PANTHER" id="PTHR36115:SF6">
    <property type="entry name" value="PROLINE-RICH ANTIGEN HOMOLOG"/>
    <property type="match status" value="1"/>
</dbReference>
<sequence length="401" mass="40699">MSTARNESAAPVPSARRATARTASFAVAPGSVAPVGRRVAAFALDLLVALVAVGIGYVVVAALAPPAGSPVLLLPLVLGIAVGVSQWIAEARTGATAGSAILGIRTLSGSTGRPAGLLAILVRQVVVGLGAIVCGVGEWVVVASGAWDHTPAQRGWHDKAAGTVVLRAQAVRRASARGESAPVAWSSAGPRHVEGARPSGSEPVGLVPVATARPAPVPMPGELVSAPTWDAPPPPDVAAPPPAPVIEAVPDRAAAGDSPPAAALIDTPAERRPDRVEVEHTRLRPPAPEGAARTGVRLRFDTGEQVDVTGNGLIGRNPGPEAGTDHVVAIDDPQRSISKVHLAFGLEADGRLWVMDRGSTNGTVVVGPDGRTAALVAGSRATVAPGWIVRFGQRSVQVTQR</sequence>
<dbReference type="CDD" id="cd00060">
    <property type="entry name" value="FHA"/>
    <property type="match status" value="1"/>
</dbReference>
<protein>
    <submittedName>
        <fullName evidence="10">RDD family membrane protein YckC</fullName>
    </submittedName>
</protein>
<reference evidence="10 11" key="1">
    <citation type="submission" date="2023-07" db="EMBL/GenBank/DDBJ databases">
        <title>Sorghum-associated microbial communities from plants grown in Nebraska, USA.</title>
        <authorList>
            <person name="Schachtman D."/>
        </authorList>
    </citation>
    <scope>NUCLEOTIDE SEQUENCE [LARGE SCALE GENOMIC DNA]</scope>
    <source>
        <strain evidence="10 11">BE332</strain>
    </source>
</reference>
<keyword evidence="6 8" id="KW-0472">Membrane</keyword>
<evidence type="ECO:0000256" key="5">
    <source>
        <dbReference type="ARBA" id="ARBA00022989"/>
    </source>
</evidence>
<dbReference type="InterPro" id="IPR000253">
    <property type="entry name" value="FHA_dom"/>
</dbReference>
<keyword evidence="2" id="KW-1003">Cell membrane</keyword>
<dbReference type="RefSeq" id="WP_307494087.1">
    <property type="nucleotide sequence ID" value="NZ_JAUSVB010000005.1"/>
</dbReference>
<dbReference type="EMBL" id="JAUSVB010000005">
    <property type="protein sequence ID" value="MDQ0375284.1"/>
    <property type="molecule type" value="Genomic_DNA"/>
</dbReference>
<feature type="domain" description="FHA" evidence="9">
    <location>
        <begin position="312"/>
        <end position="365"/>
    </location>
</feature>
<organism evidence="10 11">
    <name type="scientific">Cellulomonas humilata</name>
    <dbReference type="NCBI Taxonomy" id="144055"/>
    <lineage>
        <taxon>Bacteria</taxon>
        <taxon>Bacillati</taxon>
        <taxon>Actinomycetota</taxon>
        <taxon>Actinomycetes</taxon>
        <taxon>Micrococcales</taxon>
        <taxon>Cellulomonadaceae</taxon>
        <taxon>Cellulomonas</taxon>
    </lineage>
</organism>
<dbReference type="Proteomes" id="UP001239626">
    <property type="component" value="Unassembled WGS sequence"/>
</dbReference>
<evidence type="ECO:0000256" key="2">
    <source>
        <dbReference type="ARBA" id="ARBA00022475"/>
    </source>
</evidence>
<dbReference type="Pfam" id="PF06271">
    <property type="entry name" value="RDD"/>
    <property type="match status" value="1"/>
</dbReference>
<keyword evidence="3" id="KW-0597">Phosphoprotein</keyword>
<evidence type="ECO:0000313" key="11">
    <source>
        <dbReference type="Proteomes" id="UP001239626"/>
    </source>
</evidence>
<evidence type="ECO:0000313" key="10">
    <source>
        <dbReference type="EMBL" id="MDQ0375284.1"/>
    </source>
</evidence>
<feature type="region of interest" description="Disordered" evidence="7">
    <location>
        <begin position="182"/>
        <end position="204"/>
    </location>
</feature>
<keyword evidence="4 8" id="KW-0812">Transmembrane</keyword>
<keyword evidence="11" id="KW-1185">Reference proteome</keyword>
<evidence type="ECO:0000256" key="4">
    <source>
        <dbReference type="ARBA" id="ARBA00022692"/>
    </source>
</evidence>
<feature type="transmembrane region" description="Helical" evidence="8">
    <location>
        <begin position="39"/>
        <end position="64"/>
    </location>
</feature>